<organism evidence="3 4">
    <name type="scientific">Strongylocentrotus purpuratus</name>
    <name type="common">Purple sea urchin</name>
    <dbReference type="NCBI Taxonomy" id="7668"/>
    <lineage>
        <taxon>Eukaryota</taxon>
        <taxon>Metazoa</taxon>
        <taxon>Echinodermata</taxon>
        <taxon>Eleutherozoa</taxon>
        <taxon>Echinozoa</taxon>
        <taxon>Echinoidea</taxon>
        <taxon>Euechinoidea</taxon>
        <taxon>Echinacea</taxon>
        <taxon>Camarodonta</taxon>
        <taxon>Echinidea</taxon>
        <taxon>Strongylocentrotidae</taxon>
        <taxon>Strongylocentrotus</taxon>
    </lineage>
</organism>
<dbReference type="GO" id="GO:0008270">
    <property type="term" value="F:zinc ion binding"/>
    <property type="evidence" value="ECO:0007669"/>
    <property type="project" value="UniProtKB-KW"/>
</dbReference>
<dbReference type="RefSeq" id="XP_030831677.1">
    <property type="nucleotide sequence ID" value="XM_030975817.1"/>
</dbReference>
<reference evidence="3" key="2">
    <citation type="submission" date="2021-01" db="UniProtKB">
        <authorList>
            <consortium name="EnsemblMetazoa"/>
        </authorList>
    </citation>
    <scope>IDENTIFICATION</scope>
</reference>
<dbReference type="PANTHER" id="PTHR35385">
    <property type="entry name" value="PROTEIN B, PUTATIVE-RELATED-RELATED"/>
    <property type="match status" value="1"/>
</dbReference>
<keyword evidence="4" id="KW-1185">Reference proteome</keyword>
<keyword evidence="1" id="KW-0862">Zinc</keyword>
<keyword evidence="1" id="KW-0479">Metal-binding</keyword>
<proteinExistence type="predicted"/>
<dbReference type="GeneID" id="763787"/>
<dbReference type="Proteomes" id="UP000007110">
    <property type="component" value="Unassembled WGS sequence"/>
</dbReference>
<reference evidence="4" key="1">
    <citation type="submission" date="2015-02" db="EMBL/GenBank/DDBJ databases">
        <title>Genome sequencing for Strongylocentrotus purpuratus.</title>
        <authorList>
            <person name="Murali S."/>
            <person name="Liu Y."/>
            <person name="Vee V."/>
            <person name="English A."/>
            <person name="Wang M."/>
            <person name="Skinner E."/>
            <person name="Han Y."/>
            <person name="Muzny D.M."/>
            <person name="Worley K.C."/>
            <person name="Gibbs R.A."/>
        </authorList>
    </citation>
    <scope>NUCLEOTIDE SEQUENCE</scope>
</reference>
<protein>
    <recommendedName>
        <fullName evidence="2">SWIM-type domain-containing protein</fullName>
    </recommendedName>
</protein>
<dbReference type="EnsemblMetazoa" id="XM_030975817">
    <property type="protein sequence ID" value="XP_030831677"/>
    <property type="gene ID" value="LOC763787"/>
</dbReference>
<sequence length="664" mass="74179">MFGSKNMTDKHLPQFPTMLQFRYDHNHNIHCAATLRHRDVSKATEEKLTTLFYEKYGPTAALEALKCELKLEYGDQYYKVAGDRSICPDVQYCSRLYRKNFKAIYGVASGDQDMLTSLKAFADQYNARDGKIAVEVADNQVIVAICTPLMQRVHTMHTSSSKLCFMDASSNMDRDNCKVFMLLTHSCVGGLPLGVLITPSETQATITAALQLLQTILPAGCFGGRGAVGPQIFITDDCMAERRALKDLFPQSKQLLCSFHLLKATWRWLWSSPNQIPLADRPNYLAQMKRIIFASTPEETDALFHSSMFDPTLNQSYRDYLASTYSRRHEWACSYRTDLPLRGNTTNNYGEAAMRVLKDRILARTKAVNVAQLADLLSNNLQDYYERRILDVANGRVDHVLSSRSAVKPGDITDQDITKISEMEFEVVSHSVEYHVDTQVGCCTCHAGRTGGSCKHQAAVKHHCVTSMNFVPLPIDVATKILLYRIATGHDAPESGWFAGLQSDSAYEDAIQETQAEVAELSDIIQDFEEDYNLGEPSSPSTSHVTAYSRIDEVKERFKTEFFDRVMEKMDTCPETFVPAVEAMLKQCKSIHADSNLASGMFAFAKDSTRGASARKLAVKRLNLAGTRKIGVQPTATARRRPRKGGKQIADVLARLSVCRGVNV</sequence>
<accession>A0A7M7N637</accession>
<evidence type="ECO:0000259" key="2">
    <source>
        <dbReference type="PROSITE" id="PS50966"/>
    </source>
</evidence>
<dbReference type="InterPro" id="IPR007527">
    <property type="entry name" value="Znf_SWIM"/>
</dbReference>
<keyword evidence="1" id="KW-0863">Zinc-finger</keyword>
<feature type="domain" description="SWIM-type" evidence="2">
    <location>
        <begin position="434"/>
        <end position="465"/>
    </location>
</feature>
<evidence type="ECO:0000313" key="4">
    <source>
        <dbReference type="Proteomes" id="UP000007110"/>
    </source>
</evidence>
<dbReference type="AlphaFoldDB" id="A0A7M7N637"/>
<evidence type="ECO:0000313" key="3">
    <source>
        <dbReference type="EnsemblMetazoa" id="XP_030831677"/>
    </source>
</evidence>
<dbReference type="PANTHER" id="PTHR35385:SF2">
    <property type="entry name" value="PROTEIN B, PUTATIVE-RELATED"/>
    <property type="match status" value="1"/>
</dbReference>
<name>A0A7M7N637_STRPU</name>
<evidence type="ECO:0000256" key="1">
    <source>
        <dbReference type="PROSITE-ProRule" id="PRU00325"/>
    </source>
</evidence>
<dbReference type="PROSITE" id="PS50966">
    <property type="entry name" value="ZF_SWIM"/>
    <property type="match status" value="1"/>
</dbReference>